<organism evidence="2 3">
    <name type="scientific">Phaeodactylibacter luteus</name>
    <dbReference type="NCBI Taxonomy" id="1564516"/>
    <lineage>
        <taxon>Bacteria</taxon>
        <taxon>Pseudomonadati</taxon>
        <taxon>Bacteroidota</taxon>
        <taxon>Saprospiria</taxon>
        <taxon>Saprospirales</taxon>
        <taxon>Haliscomenobacteraceae</taxon>
        <taxon>Phaeodactylibacter</taxon>
    </lineage>
</organism>
<reference evidence="2 3" key="1">
    <citation type="submission" date="2019-08" db="EMBL/GenBank/DDBJ databases">
        <title>Genome of Phaeodactylibacter luteus.</title>
        <authorList>
            <person name="Bowman J.P."/>
        </authorList>
    </citation>
    <scope>NUCLEOTIDE SEQUENCE [LARGE SCALE GENOMIC DNA]</scope>
    <source>
        <strain evidence="2 3">KCTC 42180</strain>
    </source>
</reference>
<dbReference type="Proteomes" id="UP000321580">
    <property type="component" value="Unassembled WGS sequence"/>
</dbReference>
<dbReference type="EMBL" id="VOOR01000007">
    <property type="protein sequence ID" value="TXB66557.1"/>
    <property type="molecule type" value="Genomic_DNA"/>
</dbReference>
<dbReference type="NCBIfam" id="TIGR03519">
    <property type="entry name" value="T9SS_PorP_fam"/>
    <property type="match status" value="1"/>
</dbReference>
<evidence type="ECO:0000313" key="2">
    <source>
        <dbReference type="EMBL" id="TXB66557.1"/>
    </source>
</evidence>
<dbReference type="OrthoDB" id="1186563at2"/>
<dbReference type="InterPro" id="IPR019861">
    <property type="entry name" value="PorP/SprF_Bacteroidetes"/>
</dbReference>
<keyword evidence="1" id="KW-0732">Signal</keyword>
<dbReference type="RefSeq" id="WP_147166346.1">
    <property type="nucleotide sequence ID" value="NZ_VOOR01000007.1"/>
</dbReference>
<keyword evidence="3" id="KW-1185">Reference proteome</keyword>
<dbReference type="Pfam" id="PF11751">
    <property type="entry name" value="PorP_SprF"/>
    <property type="match status" value="1"/>
</dbReference>
<proteinExistence type="predicted"/>
<protein>
    <submittedName>
        <fullName evidence="2">Type IX secretion system membrane protein PorP/SprF</fullName>
    </submittedName>
</protein>
<comment type="caution">
    <text evidence="2">The sequence shown here is derived from an EMBL/GenBank/DDBJ whole genome shotgun (WGS) entry which is preliminary data.</text>
</comment>
<gene>
    <name evidence="2" type="ORF">FRY97_05045</name>
</gene>
<evidence type="ECO:0000313" key="3">
    <source>
        <dbReference type="Proteomes" id="UP000321580"/>
    </source>
</evidence>
<feature type="chain" id="PRO_5023073548" evidence="1">
    <location>
        <begin position="22"/>
        <end position="346"/>
    </location>
</feature>
<dbReference type="AlphaFoldDB" id="A0A5C6RWU7"/>
<feature type="signal peptide" evidence="1">
    <location>
        <begin position="1"/>
        <end position="21"/>
    </location>
</feature>
<name>A0A5C6RWU7_9BACT</name>
<sequence length="346" mass="38361">MRQPIIWISLALLLCASTASAQDQHFTQFFSAPLTLNPALSGTFQGKYRVALIYRDQAPFQTYAGAVDLRFQLDRAGKRYKDAFGVGVLFYNDRVPKLGFSNNQINVTAAFHKSLSPSNDQFLSAGFQVGIAQRNFSYERFNFEDQFAGDNGYTNPTAEILPPNNFAYGDIGLGINYTYAPNRGMGVYAGAAMHHVLEPEISFFYNEENPELGSTDFLHRKYSAYVNLSIPLGLGISLQPRALVYAQGPHLAMNGGANFRFVLDEINGFALHTGGWVRPVSSFDEQLTLDAVVGMVGIEYSNFLLGFSYDARIDAVGSQRKQRGAFEISIAYLGEYDDETVLCPKF</sequence>
<accession>A0A5C6RWU7</accession>
<evidence type="ECO:0000256" key="1">
    <source>
        <dbReference type="SAM" id="SignalP"/>
    </source>
</evidence>